<gene>
    <name evidence="2" type="ORF">TI39_contig408g00013</name>
</gene>
<accession>A0A0F4GN85</accession>
<feature type="region of interest" description="Disordered" evidence="1">
    <location>
        <begin position="436"/>
        <end position="464"/>
    </location>
</feature>
<name>A0A0F4GN85_9PEZI</name>
<dbReference type="Proteomes" id="UP000033647">
    <property type="component" value="Unassembled WGS sequence"/>
</dbReference>
<feature type="compositionally biased region" description="Acidic residues" evidence="1">
    <location>
        <begin position="439"/>
        <end position="454"/>
    </location>
</feature>
<keyword evidence="3" id="KW-1185">Reference proteome</keyword>
<dbReference type="OrthoDB" id="3655628at2759"/>
<feature type="region of interest" description="Disordered" evidence="1">
    <location>
        <begin position="146"/>
        <end position="169"/>
    </location>
</feature>
<feature type="compositionally biased region" description="Basic and acidic residues" evidence="1">
    <location>
        <begin position="61"/>
        <end position="75"/>
    </location>
</feature>
<evidence type="ECO:0000313" key="3">
    <source>
        <dbReference type="Proteomes" id="UP000033647"/>
    </source>
</evidence>
<sequence length="600" mass="67347">MRLADIRFQDDPFSAITVSVDQIGLDRYQEIDVLDLAGYKRGRHEDDEGDREPSKAAQRNPDTERSHAPLRRASDAVKVTAPAITNANKDATKKSRKHKLLKPINALWGQPPLNIKEIFSKIMIEIPITWMQFSLFFRDETKRLFSSPRPRRSKPKKEDSDDEEEDQLYDTDAYEDAIELRIAAEAYKKLMHRAAAAAKPISKATSLVNKEATIFPQSAGVTIPQHASAADMEDDDMLQIEEINVGNMTVEKLNNVDHLCTEILADIDRWNKRDTSHRAFGVPAVTTNTHTKKQGILPLNQCIADSGADISLMCPHSRTALGLKLYDANTRSSPMAMSNIDGAKCALNHFVVFDVHVEGIKRTTWAFASRTEKTDQKLSLILSVPTLNSINAVIHCGKGTVQLGDAECEEDVIILHPSLSASVAPETTMRSDGVKELFEDSNDDSYDGSDSESGEEIRTESLAPSTSRTGIGLLRFTRKTVTTWHSMFMASVNYNQRGWHMAATDRWSPSCEATGWMLREAKAIHQRQLAMGTAELLRSLTFFAHKHQHFFSALEISTVYTDYKPITGFMNAQTSDIYTRWQEKIRPLNIKILHIEGQKN</sequence>
<protein>
    <submittedName>
        <fullName evidence="2">Uncharacterized protein</fullName>
    </submittedName>
</protein>
<comment type="caution">
    <text evidence="2">The sequence shown here is derived from an EMBL/GenBank/DDBJ whole genome shotgun (WGS) entry which is preliminary data.</text>
</comment>
<dbReference type="InterPro" id="IPR021109">
    <property type="entry name" value="Peptidase_aspartic_dom_sf"/>
</dbReference>
<feature type="compositionally biased region" description="Basic and acidic residues" evidence="1">
    <location>
        <begin position="43"/>
        <end position="54"/>
    </location>
</feature>
<dbReference type="Gene3D" id="2.40.70.10">
    <property type="entry name" value="Acid Proteases"/>
    <property type="match status" value="1"/>
</dbReference>
<dbReference type="AlphaFoldDB" id="A0A0F4GN85"/>
<reference evidence="2 3" key="1">
    <citation type="submission" date="2015-03" db="EMBL/GenBank/DDBJ databases">
        <title>RNA-seq based gene annotation and comparative genomics of four Zymoseptoria species reveal species-specific pathogenicity related genes and transposable element activity.</title>
        <authorList>
            <person name="Grandaubert J."/>
            <person name="Bhattacharyya A."/>
            <person name="Stukenbrock E.H."/>
        </authorList>
    </citation>
    <scope>NUCLEOTIDE SEQUENCE [LARGE SCALE GENOMIC DNA]</scope>
    <source>
        <strain evidence="2 3">Zb18110</strain>
    </source>
</reference>
<proteinExistence type="predicted"/>
<evidence type="ECO:0000256" key="1">
    <source>
        <dbReference type="SAM" id="MobiDB-lite"/>
    </source>
</evidence>
<feature type="region of interest" description="Disordered" evidence="1">
    <location>
        <begin position="42"/>
        <end position="76"/>
    </location>
</feature>
<organism evidence="2 3">
    <name type="scientific">Zymoseptoria brevis</name>
    <dbReference type="NCBI Taxonomy" id="1047168"/>
    <lineage>
        <taxon>Eukaryota</taxon>
        <taxon>Fungi</taxon>
        <taxon>Dikarya</taxon>
        <taxon>Ascomycota</taxon>
        <taxon>Pezizomycotina</taxon>
        <taxon>Dothideomycetes</taxon>
        <taxon>Dothideomycetidae</taxon>
        <taxon>Mycosphaerellales</taxon>
        <taxon>Mycosphaerellaceae</taxon>
        <taxon>Zymoseptoria</taxon>
    </lineage>
</organism>
<evidence type="ECO:0000313" key="2">
    <source>
        <dbReference type="EMBL" id="KJX98512.1"/>
    </source>
</evidence>
<feature type="compositionally biased region" description="Acidic residues" evidence="1">
    <location>
        <begin position="160"/>
        <end position="169"/>
    </location>
</feature>
<dbReference type="STRING" id="1047168.A0A0F4GN85"/>
<dbReference type="EMBL" id="LAFY01000400">
    <property type="protein sequence ID" value="KJX98512.1"/>
    <property type="molecule type" value="Genomic_DNA"/>
</dbReference>